<evidence type="ECO:0000313" key="11">
    <source>
        <dbReference type="Proteomes" id="UP001447188"/>
    </source>
</evidence>
<keyword evidence="3 7" id="KW-0813">Transport</keyword>
<gene>
    <name evidence="10" type="ORF">Q9L58_008390</name>
</gene>
<keyword evidence="4 8" id="KW-0812">Transmembrane</keyword>
<feature type="transmembrane region" description="Helical" evidence="8">
    <location>
        <begin position="175"/>
        <end position="196"/>
    </location>
</feature>
<dbReference type="InterPro" id="IPR005829">
    <property type="entry name" value="Sugar_transporter_CS"/>
</dbReference>
<feature type="transmembrane region" description="Helical" evidence="8">
    <location>
        <begin position="84"/>
        <end position="108"/>
    </location>
</feature>
<comment type="similarity">
    <text evidence="2 7">Belongs to the major facilitator superfamily. Sugar transporter (TC 2.A.1.1) family.</text>
</comment>
<comment type="subcellular location">
    <subcellularLocation>
        <location evidence="1">Membrane</location>
        <topology evidence="1">Multi-pass membrane protein</topology>
    </subcellularLocation>
</comment>
<protein>
    <recommendedName>
        <fullName evidence="9">Major facilitator superfamily (MFS) profile domain-containing protein</fullName>
    </recommendedName>
</protein>
<feature type="transmembrane region" description="Helical" evidence="8">
    <location>
        <begin position="440"/>
        <end position="457"/>
    </location>
</feature>
<dbReference type="Proteomes" id="UP001447188">
    <property type="component" value="Unassembled WGS sequence"/>
</dbReference>
<feature type="domain" description="Major facilitator superfamily (MFS) profile" evidence="9">
    <location>
        <begin position="51"/>
        <end position="492"/>
    </location>
</feature>
<organism evidence="10 11">
    <name type="scientific">Discina gigas</name>
    <dbReference type="NCBI Taxonomy" id="1032678"/>
    <lineage>
        <taxon>Eukaryota</taxon>
        <taxon>Fungi</taxon>
        <taxon>Dikarya</taxon>
        <taxon>Ascomycota</taxon>
        <taxon>Pezizomycotina</taxon>
        <taxon>Pezizomycetes</taxon>
        <taxon>Pezizales</taxon>
        <taxon>Discinaceae</taxon>
        <taxon>Discina</taxon>
    </lineage>
</organism>
<dbReference type="Pfam" id="PF00083">
    <property type="entry name" value="Sugar_tr"/>
    <property type="match status" value="1"/>
</dbReference>
<dbReference type="SUPFAM" id="SSF103473">
    <property type="entry name" value="MFS general substrate transporter"/>
    <property type="match status" value="1"/>
</dbReference>
<evidence type="ECO:0000256" key="8">
    <source>
        <dbReference type="SAM" id="Phobius"/>
    </source>
</evidence>
<dbReference type="NCBIfam" id="TIGR00879">
    <property type="entry name" value="SP"/>
    <property type="match status" value="1"/>
</dbReference>
<evidence type="ECO:0000256" key="4">
    <source>
        <dbReference type="ARBA" id="ARBA00022692"/>
    </source>
</evidence>
<comment type="caution">
    <text evidence="10">The sequence shown here is derived from an EMBL/GenBank/DDBJ whole genome shotgun (WGS) entry which is preliminary data.</text>
</comment>
<feature type="transmembrane region" description="Helical" evidence="8">
    <location>
        <begin position="341"/>
        <end position="362"/>
    </location>
</feature>
<dbReference type="Gene3D" id="1.20.1250.20">
    <property type="entry name" value="MFS general substrate transporter like domains"/>
    <property type="match status" value="1"/>
</dbReference>
<feature type="transmembrane region" description="Helical" evidence="8">
    <location>
        <begin position="469"/>
        <end position="488"/>
    </location>
</feature>
<dbReference type="PROSITE" id="PS00216">
    <property type="entry name" value="SUGAR_TRANSPORT_1"/>
    <property type="match status" value="1"/>
</dbReference>
<evidence type="ECO:0000313" key="10">
    <source>
        <dbReference type="EMBL" id="KAL0632722.1"/>
    </source>
</evidence>
<dbReference type="PANTHER" id="PTHR48022:SF79">
    <property type="entry name" value="LACTOSE PERMEASE, PUTATIVE (AFU_ORTHOLOGUE AFUA_6G01860)-RELATED"/>
    <property type="match status" value="1"/>
</dbReference>
<proteinExistence type="inferred from homology"/>
<reference evidence="10 11" key="1">
    <citation type="submission" date="2024-02" db="EMBL/GenBank/DDBJ databases">
        <title>Discinaceae phylogenomics.</title>
        <authorList>
            <person name="Dirks A.C."/>
            <person name="James T.Y."/>
        </authorList>
    </citation>
    <scope>NUCLEOTIDE SEQUENCE [LARGE SCALE GENOMIC DNA]</scope>
    <source>
        <strain evidence="10 11">ACD0624</strain>
    </source>
</reference>
<sequence length="533" mass="59153">MSESEKTDDGPHLKSHGNGKIVAVENVAFTDAVAKAHVNPWSKRMIQMYGLCLLATLNACINGYDGSLMGSINAMESYKKKFNMIETGAATGWVFAIYTLGNIVGSFVAGPVTDTWGRRWGMFAGAVFIIIGTCIQAPANTMAQFKGGRFVLGFGVAMSATAGPSYVAEMAHPKYRGLLTGVFNSFWFVGSIPASWTSYGTNLHFPESNNSWRIPLWIQMSFSGIILIGSLMMPETPRWLMANDRHEEALAVLAKYHGDDDPNNAIVQLSFREMQEEISTTGSDKRWWDYSELVSTKAAKWRLVMVLSMAFFGQWSGNAAISYFLPVMLKQAGIKNVNTQLMLQGVIAVISFIGALIGSTLVDKVGRRKMLFTTSLLFAMWFSILAGLSAKFTGSNNTAASNATVAIIYLFGFTFSIGFTPFQALYPVECLTFETRAKGMAVYNFWVNVASFFNQYVTPIGLGDVKWKFYFLYIAWDLFQASFIYLFYVETKDRTLEELNEIFNAPFPKAHSLKRVTVAIEENGVVDVVEEKV</sequence>
<dbReference type="PROSITE" id="PS50850">
    <property type="entry name" value="MFS"/>
    <property type="match status" value="1"/>
</dbReference>
<feature type="transmembrane region" description="Helical" evidence="8">
    <location>
        <begin position="374"/>
        <end position="394"/>
    </location>
</feature>
<dbReference type="InterPro" id="IPR005828">
    <property type="entry name" value="MFS_sugar_transport-like"/>
</dbReference>
<dbReference type="PANTHER" id="PTHR48022">
    <property type="entry name" value="PLASTIDIC GLUCOSE TRANSPORTER 4"/>
    <property type="match status" value="1"/>
</dbReference>
<dbReference type="InterPro" id="IPR036259">
    <property type="entry name" value="MFS_trans_sf"/>
</dbReference>
<feature type="transmembrane region" description="Helical" evidence="8">
    <location>
        <begin position="150"/>
        <end position="168"/>
    </location>
</feature>
<dbReference type="EMBL" id="JBBBZM010000154">
    <property type="protein sequence ID" value="KAL0632722.1"/>
    <property type="molecule type" value="Genomic_DNA"/>
</dbReference>
<evidence type="ECO:0000256" key="2">
    <source>
        <dbReference type="ARBA" id="ARBA00010992"/>
    </source>
</evidence>
<feature type="transmembrane region" description="Helical" evidence="8">
    <location>
        <begin position="46"/>
        <end position="64"/>
    </location>
</feature>
<dbReference type="InterPro" id="IPR003663">
    <property type="entry name" value="Sugar/inositol_transpt"/>
</dbReference>
<keyword evidence="5 8" id="KW-1133">Transmembrane helix</keyword>
<keyword evidence="11" id="KW-1185">Reference proteome</keyword>
<keyword evidence="6 8" id="KW-0472">Membrane</keyword>
<dbReference type="InterPro" id="IPR050360">
    <property type="entry name" value="MFS_Sugar_Transporters"/>
</dbReference>
<feature type="transmembrane region" description="Helical" evidence="8">
    <location>
        <begin position="406"/>
        <end position="428"/>
    </location>
</feature>
<evidence type="ECO:0000259" key="9">
    <source>
        <dbReference type="PROSITE" id="PS50850"/>
    </source>
</evidence>
<accession>A0ABR3G9U1</accession>
<feature type="transmembrane region" description="Helical" evidence="8">
    <location>
        <begin position="303"/>
        <end position="329"/>
    </location>
</feature>
<evidence type="ECO:0000256" key="6">
    <source>
        <dbReference type="ARBA" id="ARBA00023136"/>
    </source>
</evidence>
<dbReference type="InterPro" id="IPR020846">
    <property type="entry name" value="MFS_dom"/>
</dbReference>
<evidence type="ECO:0000256" key="3">
    <source>
        <dbReference type="ARBA" id="ARBA00022448"/>
    </source>
</evidence>
<feature type="transmembrane region" description="Helical" evidence="8">
    <location>
        <begin position="216"/>
        <end position="233"/>
    </location>
</feature>
<evidence type="ECO:0000256" key="1">
    <source>
        <dbReference type="ARBA" id="ARBA00004141"/>
    </source>
</evidence>
<evidence type="ECO:0000256" key="5">
    <source>
        <dbReference type="ARBA" id="ARBA00022989"/>
    </source>
</evidence>
<evidence type="ECO:0000256" key="7">
    <source>
        <dbReference type="RuleBase" id="RU003346"/>
    </source>
</evidence>
<feature type="transmembrane region" description="Helical" evidence="8">
    <location>
        <begin position="120"/>
        <end position="138"/>
    </location>
</feature>
<name>A0ABR3G9U1_9PEZI</name>